<sequence length="88" mass="10007">MAAFVGQRCGIKAVAERLTVTHSGSTELHNPDTNPGHCDAVVLWRQQQSEWGGLNKEIAHTSNWIYFDQHQVRGVLLVEVHPWYLQSR</sequence>
<organism evidence="1 2">
    <name type="scientific">Umbra pygmaea</name>
    <name type="common">Eastern mudminnow</name>
    <dbReference type="NCBI Taxonomy" id="75934"/>
    <lineage>
        <taxon>Eukaryota</taxon>
        <taxon>Metazoa</taxon>
        <taxon>Chordata</taxon>
        <taxon>Craniata</taxon>
        <taxon>Vertebrata</taxon>
        <taxon>Euteleostomi</taxon>
        <taxon>Actinopterygii</taxon>
        <taxon>Neopterygii</taxon>
        <taxon>Teleostei</taxon>
        <taxon>Protacanthopterygii</taxon>
        <taxon>Esociformes</taxon>
        <taxon>Umbridae</taxon>
        <taxon>Umbra</taxon>
    </lineage>
</organism>
<protein>
    <submittedName>
        <fullName evidence="1">Uncharacterized protein</fullName>
    </submittedName>
</protein>
<gene>
    <name evidence="1" type="ORF">UPYG_G00247750</name>
</gene>
<keyword evidence="2" id="KW-1185">Reference proteome</keyword>
<proteinExistence type="predicted"/>
<dbReference type="AlphaFoldDB" id="A0ABD0W7C6"/>
<name>A0ABD0W7C6_UMBPY</name>
<accession>A0ABD0W7C6</accession>
<reference evidence="1 2" key="1">
    <citation type="submission" date="2024-06" db="EMBL/GenBank/DDBJ databases">
        <authorList>
            <person name="Pan Q."/>
            <person name="Wen M."/>
            <person name="Jouanno E."/>
            <person name="Zahm M."/>
            <person name="Klopp C."/>
            <person name="Cabau C."/>
            <person name="Louis A."/>
            <person name="Berthelot C."/>
            <person name="Parey E."/>
            <person name="Roest Crollius H."/>
            <person name="Montfort J."/>
            <person name="Robinson-Rechavi M."/>
            <person name="Bouchez O."/>
            <person name="Lampietro C."/>
            <person name="Lopez Roques C."/>
            <person name="Donnadieu C."/>
            <person name="Postlethwait J."/>
            <person name="Bobe J."/>
            <person name="Verreycken H."/>
            <person name="Guiguen Y."/>
        </authorList>
    </citation>
    <scope>NUCLEOTIDE SEQUENCE [LARGE SCALE GENOMIC DNA]</scope>
    <source>
        <strain evidence="1">Up_M1</strain>
        <tissue evidence="1">Testis</tissue>
    </source>
</reference>
<dbReference type="Proteomes" id="UP001557470">
    <property type="component" value="Unassembled WGS sequence"/>
</dbReference>
<evidence type="ECO:0000313" key="1">
    <source>
        <dbReference type="EMBL" id="KAL0967095.1"/>
    </source>
</evidence>
<dbReference type="EMBL" id="JAGEUA010000008">
    <property type="protein sequence ID" value="KAL0967095.1"/>
    <property type="molecule type" value="Genomic_DNA"/>
</dbReference>
<evidence type="ECO:0000313" key="2">
    <source>
        <dbReference type="Proteomes" id="UP001557470"/>
    </source>
</evidence>
<comment type="caution">
    <text evidence="1">The sequence shown here is derived from an EMBL/GenBank/DDBJ whole genome shotgun (WGS) entry which is preliminary data.</text>
</comment>